<dbReference type="PANTHER" id="PTHR11606:SF13">
    <property type="entry name" value="GLUTAMATE DEHYDROGENASE 1, MITOCHONDRIAL"/>
    <property type="match status" value="1"/>
</dbReference>
<dbReference type="InterPro" id="IPR033922">
    <property type="entry name" value="NAD_bind_Glu_DH"/>
</dbReference>
<evidence type="ECO:0000259" key="8">
    <source>
        <dbReference type="SMART" id="SM00839"/>
    </source>
</evidence>
<evidence type="ECO:0000313" key="9">
    <source>
        <dbReference type="EMBL" id="PIR94040.1"/>
    </source>
</evidence>
<evidence type="ECO:0000313" key="10">
    <source>
        <dbReference type="Proteomes" id="UP000229901"/>
    </source>
</evidence>
<dbReference type="InterPro" id="IPR046346">
    <property type="entry name" value="Aminoacid_DH-like_N_sf"/>
</dbReference>
<dbReference type="InterPro" id="IPR014362">
    <property type="entry name" value="Glu_DH"/>
</dbReference>
<dbReference type="Gene3D" id="3.40.50.720">
    <property type="entry name" value="NAD(P)-binding Rossmann-like Domain"/>
    <property type="match status" value="1"/>
</dbReference>
<dbReference type="Gene3D" id="3.40.50.10860">
    <property type="entry name" value="Leucine Dehydrogenase, chain A, domain 1"/>
    <property type="match status" value="1"/>
</dbReference>
<feature type="binding site" evidence="5">
    <location>
        <position position="346"/>
    </location>
    <ligand>
        <name>substrate</name>
    </ligand>
</feature>
<protein>
    <recommendedName>
        <fullName evidence="3">Glutamate dehydrogenase</fullName>
    </recommendedName>
</protein>
<dbReference type="InterPro" id="IPR006095">
    <property type="entry name" value="Glu/Leu/Phe/Val/Trp_DH"/>
</dbReference>
<dbReference type="InterPro" id="IPR036291">
    <property type="entry name" value="NAD(P)-bd_dom_sf"/>
</dbReference>
<dbReference type="SUPFAM" id="SSF51735">
    <property type="entry name" value="NAD(P)-binding Rossmann-fold domains"/>
    <property type="match status" value="1"/>
</dbReference>
<keyword evidence="5" id="KW-0520">NAD</keyword>
<name>A0A2H0V6S7_9BACT</name>
<dbReference type="InterPro" id="IPR006096">
    <property type="entry name" value="Glu/Leu/Phe/Val/Trp_DH_C"/>
</dbReference>
<accession>A0A2H0V6S7</accession>
<evidence type="ECO:0000256" key="2">
    <source>
        <dbReference type="ARBA" id="ARBA00023002"/>
    </source>
</evidence>
<dbReference type="SUPFAM" id="SSF53223">
    <property type="entry name" value="Aminoacid dehydrogenase-like, N-terminal domain"/>
    <property type="match status" value="1"/>
</dbReference>
<dbReference type="PROSITE" id="PS00074">
    <property type="entry name" value="GLFV_DEHYDROGENASE"/>
    <property type="match status" value="1"/>
</dbReference>
<dbReference type="CDD" id="cd01076">
    <property type="entry name" value="NAD_bind_1_Glu_DH"/>
    <property type="match status" value="1"/>
</dbReference>
<dbReference type="InterPro" id="IPR006097">
    <property type="entry name" value="Glu/Leu/Phe/Val/Trp_DH_dimer"/>
</dbReference>
<dbReference type="GO" id="GO:0004352">
    <property type="term" value="F:glutamate dehydrogenase (NAD+) activity"/>
    <property type="evidence" value="ECO:0007669"/>
    <property type="project" value="TreeGrafter"/>
</dbReference>
<sequence>MNPFEHAMLQLNKAADLIKLDYNFIRLLEKPDRTIQLKVPVKMDNGSIKVFDGYRVQYDNTLGPYKGGLRYYQSVDLDEVKALAFWMTIKTAVVDIPMGGGKGGIKVNPKELSFGELERMTRSFARALAPFIGSNVDVPAPDVYTNGEIMAWIVDENTKVKGEEDLGVVTGKPIEKGGSKGRDRATAMGGFYLLQELIEKVFNQDVKTLRVAIQGFGNAGSVMADLLTELGLKIVAVSDSKGGVYSTEGLNLAELKKVKAEKGSVTEMNDVQKISNEELLEVDVDILVPAALENQITEENAANIKARVIVELANGPTNPGADEILNKMGVYVLPDVLANAGGVTVSYFEWQQNQENDYWSEEVVLSRLREKMLAAFEDVWGKSQEYGVSLRTAAFVSALKRITQRIDLSQL</sequence>
<comment type="caution">
    <text evidence="9">The sequence shown here is derived from an EMBL/GenBank/DDBJ whole genome shotgun (WGS) entry which is preliminary data.</text>
</comment>
<dbReference type="Pfam" id="PF00208">
    <property type="entry name" value="ELFV_dehydrog"/>
    <property type="match status" value="1"/>
</dbReference>
<feature type="active site" description="Proton donor" evidence="4">
    <location>
        <position position="102"/>
    </location>
</feature>
<proteinExistence type="inferred from homology"/>
<evidence type="ECO:0000256" key="7">
    <source>
        <dbReference type="RuleBase" id="RU004417"/>
    </source>
</evidence>
<comment type="similarity">
    <text evidence="1 3 7">Belongs to the Glu/Leu/Phe/Val dehydrogenases family.</text>
</comment>
<dbReference type="Pfam" id="PF02812">
    <property type="entry name" value="ELFV_dehydrog_N"/>
    <property type="match status" value="1"/>
</dbReference>
<evidence type="ECO:0000256" key="1">
    <source>
        <dbReference type="ARBA" id="ARBA00006382"/>
    </source>
</evidence>
<feature type="site" description="Important for catalysis" evidence="6">
    <location>
        <position position="142"/>
    </location>
</feature>
<dbReference type="PANTHER" id="PTHR11606">
    <property type="entry name" value="GLUTAMATE DEHYDROGENASE"/>
    <property type="match status" value="1"/>
</dbReference>
<feature type="binding site" evidence="5">
    <location>
        <position position="66"/>
    </location>
    <ligand>
        <name>substrate</name>
    </ligand>
</feature>
<dbReference type="Proteomes" id="UP000229901">
    <property type="component" value="Unassembled WGS sequence"/>
</dbReference>
<gene>
    <name evidence="9" type="ORF">COT97_03485</name>
</gene>
<dbReference type="InterPro" id="IPR033524">
    <property type="entry name" value="Glu/Leu/Phe/Val_DH_AS"/>
</dbReference>
<keyword evidence="2 3" id="KW-0560">Oxidoreductase</keyword>
<evidence type="ECO:0000256" key="5">
    <source>
        <dbReference type="PIRSR" id="PIRSR000185-2"/>
    </source>
</evidence>
<dbReference type="PRINTS" id="PR00082">
    <property type="entry name" value="GLFDHDRGNASE"/>
</dbReference>
<organism evidence="9 10">
    <name type="scientific">Candidatus Falkowbacteria bacterium CG10_big_fil_rev_8_21_14_0_10_39_11</name>
    <dbReference type="NCBI Taxonomy" id="1974565"/>
    <lineage>
        <taxon>Bacteria</taxon>
        <taxon>Candidatus Falkowiibacteriota</taxon>
    </lineage>
</organism>
<evidence type="ECO:0000256" key="4">
    <source>
        <dbReference type="PIRSR" id="PIRSR000185-1"/>
    </source>
</evidence>
<reference evidence="10" key="1">
    <citation type="submission" date="2017-09" db="EMBL/GenBank/DDBJ databases">
        <title>Depth-based differentiation of microbial function through sediment-hosted aquifers and enrichment of novel symbionts in the deep terrestrial subsurface.</title>
        <authorList>
            <person name="Probst A.J."/>
            <person name="Ladd B."/>
            <person name="Jarett J.K."/>
            <person name="Geller-Mcgrath D.E."/>
            <person name="Sieber C.M.K."/>
            <person name="Emerson J.B."/>
            <person name="Anantharaman K."/>
            <person name="Thomas B.C."/>
            <person name="Malmstrom R."/>
            <person name="Stieglmeier M."/>
            <person name="Klingl A."/>
            <person name="Woyke T."/>
            <person name="Ryan C.M."/>
            <person name="Banfield J.F."/>
        </authorList>
    </citation>
    <scope>NUCLEOTIDE SEQUENCE [LARGE SCALE GENOMIC DNA]</scope>
</reference>
<dbReference type="PIRSF" id="PIRSF000185">
    <property type="entry name" value="Glu_DH"/>
    <property type="match status" value="1"/>
</dbReference>
<evidence type="ECO:0000256" key="3">
    <source>
        <dbReference type="PIRNR" id="PIRNR000185"/>
    </source>
</evidence>
<dbReference type="AlphaFoldDB" id="A0A2H0V6S7"/>
<dbReference type="SMART" id="SM00839">
    <property type="entry name" value="ELFV_dehydrog"/>
    <property type="match status" value="1"/>
</dbReference>
<feature type="binding site" evidence="5">
    <location>
        <position position="186"/>
    </location>
    <ligand>
        <name>NAD(+)</name>
        <dbReference type="ChEBI" id="CHEBI:57540"/>
    </ligand>
</feature>
<dbReference type="GO" id="GO:0000166">
    <property type="term" value="F:nucleotide binding"/>
    <property type="evidence" value="ECO:0007669"/>
    <property type="project" value="UniProtKB-KW"/>
</dbReference>
<dbReference type="EMBL" id="PFAP01000022">
    <property type="protein sequence ID" value="PIR94040.1"/>
    <property type="molecule type" value="Genomic_DNA"/>
</dbReference>
<feature type="binding site" evidence="5">
    <location>
        <position position="218"/>
    </location>
    <ligand>
        <name>NAD(+)</name>
        <dbReference type="ChEBI" id="CHEBI:57540"/>
    </ligand>
</feature>
<keyword evidence="5" id="KW-0547">Nucleotide-binding</keyword>
<evidence type="ECO:0000256" key="6">
    <source>
        <dbReference type="PIRSR" id="PIRSR000185-3"/>
    </source>
</evidence>
<feature type="binding site" evidence="5">
    <location>
        <position position="90"/>
    </location>
    <ligand>
        <name>substrate</name>
    </ligand>
</feature>
<dbReference type="GO" id="GO:0006538">
    <property type="term" value="P:L-glutamate catabolic process"/>
    <property type="evidence" value="ECO:0007669"/>
    <property type="project" value="TreeGrafter"/>
</dbReference>
<feature type="domain" description="Glutamate/phenylalanine/leucine/valine/L-tryptophan dehydrogenase C-terminal" evidence="8">
    <location>
        <begin position="179"/>
        <end position="410"/>
    </location>
</feature>